<proteinExistence type="predicted"/>
<name>A0A2P7VCD4_9BACL</name>
<reference evidence="1 2" key="1">
    <citation type="submission" date="2018-03" db="EMBL/GenBank/DDBJ databases">
        <title>Brevisbacillus phylogenomics.</title>
        <authorList>
            <person name="Dunlap C."/>
        </authorList>
    </citation>
    <scope>NUCLEOTIDE SEQUENCE [LARGE SCALE GENOMIC DNA]</scope>
    <source>
        <strain evidence="1 2">NRRL NRS-1210</strain>
    </source>
</reference>
<organism evidence="1 2">
    <name type="scientific">Brevibacillus fortis</name>
    <dbReference type="NCBI Taxonomy" id="2126352"/>
    <lineage>
        <taxon>Bacteria</taxon>
        <taxon>Bacillati</taxon>
        <taxon>Bacillota</taxon>
        <taxon>Bacilli</taxon>
        <taxon>Bacillales</taxon>
        <taxon>Paenibacillaceae</taxon>
        <taxon>Brevibacillus</taxon>
    </lineage>
</organism>
<evidence type="ECO:0000313" key="1">
    <source>
        <dbReference type="EMBL" id="PSJ96871.1"/>
    </source>
</evidence>
<dbReference type="RefSeq" id="WP_106838637.1">
    <property type="nucleotide sequence ID" value="NZ_PXZM01000013.1"/>
</dbReference>
<sequence length="179" mass="20188">MSFIIQASCPRFTGILDSEAETLSDAIESAFPLVNEVTIISWNYDPIMLSYKYDISIMIDDILDILEATRIEVSGTKTVHWASNSFSNVWHLSWDNTQLSIKAEWGRVIGGTEQLLQTSGSVTLTKQSFSSEWKRVLQNIIAALGKSGYSEDRLPSMKRLIFEYEAIEMEGTIESVKYS</sequence>
<accession>A0A2P7VCD4</accession>
<dbReference type="Proteomes" id="UP000240419">
    <property type="component" value="Unassembled WGS sequence"/>
</dbReference>
<dbReference type="OrthoDB" id="4179823at2"/>
<protein>
    <submittedName>
        <fullName evidence="1">Uncharacterized protein</fullName>
    </submittedName>
</protein>
<dbReference type="AlphaFoldDB" id="A0A2P7VCD4"/>
<dbReference type="EMBL" id="PXZM01000013">
    <property type="protein sequence ID" value="PSJ96871.1"/>
    <property type="molecule type" value="Genomic_DNA"/>
</dbReference>
<gene>
    <name evidence="1" type="ORF">C7R93_09830</name>
</gene>
<evidence type="ECO:0000313" key="2">
    <source>
        <dbReference type="Proteomes" id="UP000240419"/>
    </source>
</evidence>
<keyword evidence="2" id="KW-1185">Reference proteome</keyword>
<comment type="caution">
    <text evidence="1">The sequence shown here is derived from an EMBL/GenBank/DDBJ whole genome shotgun (WGS) entry which is preliminary data.</text>
</comment>
<feature type="non-terminal residue" evidence="1">
    <location>
        <position position="179"/>
    </location>
</feature>